<sequence>MISILACAVAILTPDVTASSLQLSPAAPLRSAFVPPPSTAQPWRPRRPLRLSALRMADTTWNDAKVLDSFPAAEGMRSLSVEVPKEVSAGFTVPGQFVQITDKSEEQKPNFFAIASPPPPKGRKGLLEFLIKETDSIQWLTSAPLGTPIKVSNVMGKGFSITDEFDSYKYDSPVLDIAFFACGSGIAPIRSVIESDVLRLASQEEPDLLARTATLFYGCRSEDTMAYKERFSEWEKMGVEVRPVYSRAAQKEYVQQDLSREGVARPRNTGVLLCGQKGMCDDVTKQLAKVGVYDSRMLTNF</sequence>
<dbReference type="PANTHER" id="PTHR47215:SF1">
    <property type="entry name" value="F9L1.8 PROTEIN"/>
    <property type="match status" value="1"/>
</dbReference>
<name>A0A0G4FAQ2_VITBC</name>
<dbReference type="InParanoid" id="A0A0G4FAQ2"/>
<feature type="signal peptide" evidence="4">
    <location>
        <begin position="1"/>
        <end position="18"/>
    </location>
</feature>
<evidence type="ECO:0000256" key="2">
    <source>
        <dbReference type="ARBA" id="ARBA00022630"/>
    </source>
</evidence>
<organism evidence="6 7">
    <name type="scientific">Vitrella brassicaformis (strain CCMP3155)</name>
    <dbReference type="NCBI Taxonomy" id="1169540"/>
    <lineage>
        <taxon>Eukaryota</taxon>
        <taxon>Sar</taxon>
        <taxon>Alveolata</taxon>
        <taxon>Colpodellida</taxon>
        <taxon>Vitrellaceae</taxon>
        <taxon>Vitrella</taxon>
    </lineage>
</organism>
<protein>
    <recommendedName>
        <fullName evidence="5">Oxidoreductase FAD/NAD(P)-binding domain-containing protein</fullName>
    </recommendedName>
</protein>
<dbReference type="STRING" id="1169540.A0A0G4FAQ2"/>
<dbReference type="AlphaFoldDB" id="A0A0G4FAQ2"/>
<dbReference type="Proteomes" id="UP000041254">
    <property type="component" value="Unassembled WGS sequence"/>
</dbReference>
<evidence type="ECO:0000313" key="7">
    <source>
        <dbReference type="Proteomes" id="UP000041254"/>
    </source>
</evidence>
<dbReference type="Gene3D" id="3.40.50.80">
    <property type="entry name" value="Nucleotide-binding domain of ferredoxin-NADP reductase (FNR) module"/>
    <property type="match status" value="1"/>
</dbReference>
<keyword evidence="7" id="KW-1185">Reference proteome</keyword>
<evidence type="ECO:0000256" key="1">
    <source>
        <dbReference type="ARBA" id="ARBA00001974"/>
    </source>
</evidence>
<dbReference type="VEuPathDB" id="CryptoDB:Vbra_4300"/>
<evidence type="ECO:0000256" key="4">
    <source>
        <dbReference type="SAM" id="SignalP"/>
    </source>
</evidence>
<evidence type="ECO:0000259" key="5">
    <source>
        <dbReference type="Pfam" id="PF00175"/>
    </source>
</evidence>
<dbReference type="InterPro" id="IPR001433">
    <property type="entry name" value="OxRdtase_FAD/NAD-bd"/>
</dbReference>
<keyword evidence="2" id="KW-0285">Flavoprotein</keyword>
<dbReference type="Pfam" id="PF00175">
    <property type="entry name" value="NAD_binding_1"/>
    <property type="match status" value="1"/>
</dbReference>
<feature type="chain" id="PRO_5005189015" description="Oxidoreductase FAD/NAD(P)-binding domain-containing protein" evidence="4">
    <location>
        <begin position="19"/>
        <end position="301"/>
    </location>
</feature>
<dbReference type="InterPro" id="IPR017938">
    <property type="entry name" value="Riboflavin_synthase-like_b-brl"/>
</dbReference>
<feature type="domain" description="Oxidoreductase FAD/NAD(P)-binding" evidence="5">
    <location>
        <begin position="181"/>
        <end position="284"/>
    </location>
</feature>
<proteinExistence type="predicted"/>
<dbReference type="SUPFAM" id="SSF52343">
    <property type="entry name" value="Ferredoxin reductase-like, C-terminal NADP-linked domain"/>
    <property type="match status" value="1"/>
</dbReference>
<dbReference type="InterPro" id="IPR001709">
    <property type="entry name" value="Flavoprot_Pyr_Nucl_cyt_Rdtase"/>
</dbReference>
<comment type="cofactor">
    <cofactor evidence="1">
        <name>FAD</name>
        <dbReference type="ChEBI" id="CHEBI:57692"/>
    </cofactor>
</comment>
<dbReference type="PANTHER" id="PTHR47215">
    <property type="match status" value="1"/>
</dbReference>
<dbReference type="CDD" id="cd00322">
    <property type="entry name" value="FNR_like"/>
    <property type="match status" value="1"/>
</dbReference>
<dbReference type="SUPFAM" id="SSF63380">
    <property type="entry name" value="Riboflavin synthase domain-like"/>
    <property type="match status" value="1"/>
</dbReference>
<dbReference type="PRINTS" id="PR00371">
    <property type="entry name" value="FPNCR"/>
</dbReference>
<keyword evidence="4" id="KW-0732">Signal</keyword>
<dbReference type="PhylomeDB" id="A0A0G4FAQ2"/>
<dbReference type="OMA" id="CLCDLRP"/>
<keyword evidence="3" id="KW-0274">FAD</keyword>
<accession>A0A0G4FAQ2</accession>
<dbReference type="OrthoDB" id="1688044at2759"/>
<reference evidence="6 7" key="1">
    <citation type="submission" date="2014-11" db="EMBL/GenBank/DDBJ databases">
        <authorList>
            <person name="Zhu J."/>
            <person name="Qi W."/>
            <person name="Song R."/>
        </authorList>
    </citation>
    <scope>NUCLEOTIDE SEQUENCE [LARGE SCALE GENOMIC DNA]</scope>
</reference>
<dbReference type="GO" id="GO:0016491">
    <property type="term" value="F:oxidoreductase activity"/>
    <property type="evidence" value="ECO:0007669"/>
    <property type="project" value="InterPro"/>
</dbReference>
<gene>
    <name evidence="6" type="ORF">Vbra_4300</name>
</gene>
<dbReference type="InterPro" id="IPR039261">
    <property type="entry name" value="FNR_nucleotide-bd"/>
</dbReference>
<evidence type="ECO:0000256" key="3">
    <source>
        <dbReference type="ARBA" id="ARBA00022827"/>
    </source>
</evidence>
<evidence type="ECO:0000313" key="6">
    <source>
        <dbReference type="EMBL" id="CEM09668.1"/>
    </source>
</evidence>
<dbReference type="EMBL" id="CDMY01000395">
    <property type="protein sequence ID" value="CEM09668.1"/>
    <property type="molecule type" value="Genomic_DNA"/>
</dbReference>